<dbReference type="AlphaFoldDB" id="A0A066UJ22"/>
<keyword evidence="9" id="KW-0408">Iron</keyword>
<evidence type="ECO:0000256" key="3">
    <source>
        <dbReference type="ARBA" id="ARBA00022485"/>
    </source>
</evidence>
<keyword evidence="2" id="KW-1003">Cell membrane</keyword>
<evidence type="ECO:0000256" key="9">
    <source>
        <dbReference type="ARBA" id="ARBA00023004"/>
    </source>
</evidence>
<evidence type="ECO:0000313" key="14">
    <source>
        <dbReference type="EMBL" id="KDN25877.1"/>
    </source>
</evidence>
<evidence type="ECO:0000256" key="10">
    <source>
        <dbReference type="ARBA" id="ARBA00023014"/>
    </source>
</evidence>
<dbReference type="SUPFAM" id="SSF54862">
    <property type="entry name" value="4Fe-4S ferredoxins"/>
    <property type="match status" value="1"/>
</dbReference>
<evidence type="ECO:0000313" key="15">
    <source>
        <dbReference type="Proteomes" id="UP000035860"/>
    </source>
</evidence>
<dbReference type="PANTHER" id="PTHR42859">
    <property type="entry name" value="OXIDOREDUCTASE"/>
    <property type="match status" value="1"/>
</dbReference>
<gene>
    <name evidence="14" type="ORF">MBO_01745</name>
</gene>
<keyword evidence="4" id="KW-0997">Cell inner membrane</keyword>
<dbReference type="PANTHER" id="PTHR42859:SF3">
    <property type="entry name" value="ION-TRANSLOCATING OXIDOREDUCTASE COMPLEX SUBUNIT B"/>
    <property type="match status" value="1"/>
</dbReference>
<evidence type="ECO:0000256" key="7">
    <source>
        <dbReference type="ARBA" id="ARBA00022967"/>
    </source>
</evidence>
<evidence type="ECO:0000256" key="1">
    <source>
        <dbReference type="ARBA" id="ARBA00022448"/>
    </source>
</evidence>
<dbReference type="Gene3D" id="1.10.15.40">
    <property type="entry name" value="Electron transport complex subunit B, putative Fe-S cluster"/>
    <property type="match status" value="1"/>
</dbReference>
<dbReference type="PROSITE" id="PS00198">
    <property type="entry name" value="4FE4S_FER_1"/>
    <property type="match status" value="1"/>
</dbReference>
<keyword evidence="1" id="KW-0813">Transport</keyword>
<dbReference type="InterPro" id="IPR007202">
    <property type="entry name" value="4Fe-4S_dom"/>
</dbReference>
<dbReference type="NCBIfam" id="TIGR01944">
    <property type="entry name" value="rnfB"/>
    <property type="match status" value="1"/>
</dbReference>
<feature type="domain" description="4Fe-4S" evidence="13">
    <location>
        <begin position="32"/>
        <end position="94"/>
    </location>
</feature>
<evidence type="ECO:0000256" key="8">
    <source>
        <dbReference type="ARBA" id="ARBA00022982"/>
    </source>
</evidence>
<name>A0A066UJ22_9GAMM</name>
<dbReference type="Gene3D" id="3.30.70.20">
    <property type="match status" value="1"/>
</dbReference>
<evidence type="ECO:0000259" key="13">
    <source>
        <dbReference type="PROSITE" id="PS51656"/>
    </source>
</evidence>
<dbReference type="eggNOG" id="COG2878">
    <property type="taxonomic scope" value="Bacteria"/>
</dbReference>
<dbReference type="PROSITE" id="PS51656">
    <property type="entry name" value="4FE4S"/>
    <property type="match status" value="1"/>
</dbReference>
<keyword evidence="11" id="KW-0472">Membrane</keyword>
<keyword evidence="15" id="KW-1185">Reference proteome</keyword>
<dbReference type="GO" id="GO:0046872">
    <property type="term" value="F:metal ion binding"/>
    <property type="evidence" value="ECO:0007669"/>
    <property type="project" value="UniProtKB-KW"/>
</dbReference>
<protein>
    <submittedName>
        <fullName evidence="14">RnfABCDGE type electron transport complex subunit B</fullName>
    </submittedName>
</protein>
<keyword evidence="6" id="KW-0677">Repeat</keyword>
<dbReference type="GO" id="GO:0009055">
    <property type="term" value="F:electron transfer activity"/>
    <property type="evidence" value="ECO:0007669"/>
    <property type="project" value="InterPro"/>
</dbReference>
<dbReference type="InterPro" id="IPR017896">
    <property type="entry name" value="4Fe4S_Fe-S-bd"/>
</dbReference>
<proteinExistence type="predicted"/>
<sequence length="285" mass="31432">MNSQRLPAMTITFTRLEDLPVLFSPLRLDDIPDDKRIAIVQIDAVLPQTQCGLCGHHDGCLPYAHGIVMNGEAPNLCVPGGQDVTDRIADILGVVSSAATPSKWRTDKQTQRPIEVRAIINEPDCIGCTKCIPACPVDAIIGTAKHMHSIITDLCTGCELCLTPCPVDCIELVEYPRILSDEQRIDEQSNLRRRYHHHLNRVERSIKQGTKPVVSTVESAMANVISESTQTTQSINANTAKNTIAAAKLRTQIKKLTKQLSVRDDDTIRTKLAQLHQELQSLESS</sequence>
<evidence type="ECO:0000259" key="12">
    <source>
        <dbReference type="PROSITE" id="PS51379"/>
    </source>
</evidence>
<accession>A0A066UJ22</accession>
<evidence type="ECO:0000256" key="6">
    <source>
        <dbReference type="ARBA" id="ARBA00022737"/>
    </source>
</evidence>
<keyword evidence="8" id="KW-0249">Electron transport</keyword>
<evidence type="ECO:0000256" key="4">
    <source>
        <dbReference type="ARBA" id="ARBA00022519"/>
    </source>
</evidence>
<reference evidence="14 15" key="1">
    <citation type="journal article" date="2014" name="Genome Announc.">
        <title>Draft Genome Sequence of Moraxella bovoculi Strain 237T (ATCC BAA-1259T) Isolated from a Calf with Infectious Bovine Keratoconjunctivitis.</title>
        <authorList>
            <person name="Calcutt M.J."/>
            <person name="Foecking M.F."/>
            <person name="Martin N.T."/>
            <person name="Mhlanga-Mutangadura T."/>
            <person name="Reilly T.J."/>
        </authorList>
    </citation>
    <scope>NUCLEOTIDE SEQUENCE [LARGE SCALE GENOMIC DNA]</scope>
    <source>
        <strain evidence="14 15">237</strain>
    </source>
</reference>
<comment type="caution">
    <text evidence="14">The sequence shown here is derived from an EMBL/GenBank/DDBJ whole genome shotgun (WGS) entry which is preliminary data.</text>
</comment>
<dbReference type="InterPro" id="IPR010207">
    <property type="entry name" value="Elect_transpt_cplx_RnfB/RsxB"/>
</dbReference>
<organism evidence="14 15">
    <name type="scientific">Moraxella bovoculi 237</name>
    <dbReference type="NCBI Taxonomy" id="743974"/>
    <lineage>
        <taxon>Bacteria</taxon>
        <taxon>Pseudomonadati</taxon>
        <taxon>Pseudomonadota</taxon>
        <taxon>Gammaproteobacteria</taxon>
        <taxon>Moraxellales</taxon>
        <taxon>Moraxellaceae</taxon>
        <taxon>Moraxella</taxon>
    </lineage>
</organism>
<keyword evidence="10" id="KW-0411">Iron-sulfur</keyword>
<evidence type="ECO:0000256" key="2">
    <source>
        <dbReference type="ARBA" id="ARBA00022475"/>
    </source>
</evidence>
<dbReference type="PROSITE" id="PS51379">
    <property type="entry name" value="4FE4S_FER_2"/>
    <property type="match status" value="2"/>
</dbReference>
<dbReference type="Pfam" id="PF04060">
    <property type="entry name" value="FeS"/>
    <property type="match status" value="1"/>
</dbReference>
<evidence type="ECO:0000256" key="5">
    <source>
        <dbReference type="ARBA" id="ARBA00022723"/>
    </source>
</evidence>
<keyword evidence="7" id="KW-1278">Translocase</keyword>
<dbReference type="InterPro" id="IPR050294">
    <property type="entry name" value="RnfB_subfamily"/>
</dbReference>
<keyword evidence="3" id="KW-0004">4Fe-4S</keyword>
<dbReference type="Pfam" id="PF14697">
    <property type="entry name" value="Fer4_21"/>
    <property type="match status" value="1"/>
</dbReference>
<dbReference type="GO" id="GO:0051539">
    <property type="term" value="F:4 iron, 4 sulfur cluster binding"/>
    <property type="evidence" value="ECO:0007669"/>
    <property type="project" value="UniProtKB-KW"/>
</dbReference>
<dbReference type="RefSeq" id="WP_227540048.1">
    <property type="nucleotide sequence ID" value="NZ_AOMT01000005.1"/>
</dbReference>
<dbReference type="InterPro" id="IPR017900">
    <property type="entry name" value="4Fe4S_Fe_S_CS"/>
</dbReference>
<dbReference type="EMBL" id="AOMT01000005">
    <property type="protein sequence ID" value="KDN25877.1"/>
    <property type="molecule type" value="Genomic_DNA"/>
</dbReference>
<feature type="domain" description="4Fe-4S ferredoxin-type" evidence="12">
    <location>
        <begin position="116"/>
        <end position="145"/>
    </location>
</feature>
<dbReference type="Proteomes" id="UP000035860">
    <property type="component" value="Unassembled WGS sequence"/>
</dbReference>
<evidence type="ECO:0000256" key="11">
    <source>
        <dbReference type="ARBA" id="ARBA00023136"/>
    </source>
</evidence>
<feature type="domain" description="4Fe-4S ferredoxin-type" evidence="12">
    <location>
        <begin position="146"/>
        <end position="175"/>
    </location>
</feature>
<keyword evidence="5" id="KW-0479">Metal-binding</keyword>